<gene>
    <name evidence="10" type="primary">lysS</name>
    <name evidence="12" type="ordered locus">Arcpr_1590</name>
</gene>
<keyword evidence="13" id="KW-1185">Reference proteome</keyword>
<dbReference type="PROSITE" id="PS00178">
    <property type="entry name" value="AA_TRNA_LIGASE_I"/>
    <property type="match status" value="1"/>
</dbReference>
<dbReference type="InterPro" id="IPR008925">
    <property type="entry name" value="aa_tRNA-synth_I_cd-bd_sf"/>
</dbReference>
<feature type="domain" description="Aminoacyl-tRNA synthetase class I anticodon-binding" evidence="11">
    <location>
        <begin position="400"/>
        <end position="494"/>
    </location>
</feature>
<dbReference type="eggNOG" id="arCOG00485">
    <property type="taxonomic scope" value="Archaea"/>
</dbReference>
<dbReference type="OrthoDB" id="6838at2157"/>
<name>D2REU2_ARCPA</name>
<dbReference type="GeneID" id="8740281"/>
<keyword evidence="5 10" id="KW-0547">Nucleotide-binding</keyword>
<comment type="similarity">
    <text evidence="2 10">Belongs to the class-I aminoacyl-tRNA synthetase family.</text>
</comment>
<proteinExistence type="inferred from homology"/>
<dbReference type="PaxDb" id="572546-Arcpr_1590"/>
<organism evidence="12 13">
    <name type="scientific">Archaeoglobus profundus (strain DSM 5631 / JCM 9629 / NBRC 100127 / Av18)</name>
    <dbReference type="NCBI Taxonomy" id="572546"/>
    <lineage>
        <taxon>Archaea</taxon>
        <taxon>Methanobacteriati</taxon>
        <taxon>Methanobacteriota</taxon>
        <taxon>Archaeoglobi</taxon>
        <taxon>Archaeoglobales</taxon>
        <taxon>Archaeoglobaceae</taxon>
        <taxon>Archaeoglobus</taxon>
    </lineage>
</organism>
<comment type="subcellular location">
    <subcellularLocation>
        <location evidence="1 10">Cytoplasm</location>
    </subcellularLocation>
</comment>
<evidence type="ECO:0000256" key="8">
    <source>
        <dbReference type="ARBA" id="ARBA00023146"/>
    </source>
</evidence>
<evidence type="ECO:0000259" key="11">
    <source>
        <dbReference type="Pfam" id="PF19269"/>
    </source>
</evidence>
<sequence>MEEKHWADVIAEDLLKLREDHRIATGITPSGPIHIGNLREMLTADAIRRAIIDKGGKAEIVYVADTFDPLRRRYPFLPKEYEEYVGMPLSLIPDPEDCHDNYAEHFLQPFLESLEILEIPVVVKKADEMYRNGEYEEVTKISLQQRDNIARILEEVTGRKIESDWYPFMPLCKNCKRLTTTKIVSFDDKRISYVCSCGDEGEVSYREGKLVWRVDWPARWRILGITCEPFGKDHASAGGSYDTGKRLAREIFGIEPPYPVPYEWINLKGVGAMSSSKGVVVPVREFIEIVPPEIVRYMIIRVKPKKHIDFDPANLLELVDEFEDGLKNGDRAVQLSMISGVVYSEVPFRHLIVVGQIAKWDLNKVLEIIERTGYRVDEVTLRDVERRLKYAKAWLEKFASERLKFEIAEKVDASLFSEEELEFLKRFANELSEDMSAEEIHNKVYEVANTLGLKPAKAFQAIYKAILGKTYGPRAGYFIKTLGVNWFKERVKEILS</sequence>
<keyword evidence="8 10" id="KW-0030">Aminoacyl-tRNA synthetase</keyword>
<dbReference type="STRING" id="572546.Arcpr_1590"/>
<dbReference type="Gene3D" id="3.40.50.620">
    <property type="entry name" value="HUPs"/>
    <property type="match status" value="2"/>
</dbReference>
<dbReference type="Gene3D" id="6.10.20.10">
    <property type="entry name" value="Lysine tRNA ligase, stem contact fold domain"/>
    <property type="match status" value="1"/>
</dbReference>
<evidence type="ECO:0000256" key="9">
    <source>
        <dbReference type="ARBA" id="ARBA00048573"/>
    </source>
</evidence>
<evidence type="ECO:0000256" key="4">
    <source>
        <dbReference type="ARBA" id="ARBA00022598"/>
    </source>
</evidence>
<dbReference type="InterPro" id="IPR014729">
    <property type="entry name" value="Rossmann-like_a/b/a_fold"/>
</dbReference>
<protein>
    <recommendedName>
        <fullName evidence="10">Lysine--tRNA ligase</fullName>
        <ecNumber evidence="10">6.1.1.6</ecNumber>
    </recommendedName>
    <alternativeName>
        <fullName evidence="10">Lysyl-tRNA synthetase</fullName>
        <shortName evidence="10">LysRS</shortName>
    </alternativeName>
</protein>
<evidence type="ECO:0000256" key="5">
    <source>
        <dbReference type="ARBA" id="ARBA00022741"/>
    </source>
</evidence>
<dbReference type="GO" id="GO:0004824">
    <property type="term" value="F:lysine-tRNA ligase activity"/>
    <property type="evidence" value="ECO:0007669"/>
    <property type="project" value="UniProtKB-UniRule"/>
</dbReference>
<evidence type="ECO:0000256" key="7">
    <source>
        <dbReference type="ARBA" id="ARBA00022917"/>
    </source>
</evidence>
<dbReference type="NCBIfam" id="TIGR00467">
    <property type="entry name" value="lysS_arch"/>
    <property type="match status" value="1"/>
</dbReference>
<evidence type="ECO:0000313" key="13">
    <source>
        <dbReference type="Proteomes" id="UP000001901"/>
    </source>
</evidence>
<dbReference type="InterPro" id="IPR045462">
    <property type="entry name" value="aa-tRNA-synth_I_cd-bd"/>
</dbReference>
<keyword evidence="6 10" id="KW-0067">ATP-binding</keyword>
<evidence type="ECO:0000313" key="12">
    <source>
        <dbReference type="EMBL" id="ADB58636.1"/>
    </source>
</evidence>
<evidence type="ECO:0000256" key="3">
    <source>
        <dbReference type="ARBA" id="ARBA00022490"/>
    </source>
</evidence>
<evidence type="ECO:0000256" key="6">
    <source>
        <dbReference type="ARBA" id="ARBA00022840"/>
    </source>
</evidence>
<evidence type="ECO:0000256" key="1">
    <source>
        <dbReference type="ARBA" id="ARBA00004496"/>
    </source>
</evidence>
<dbReference type="GO" id="GO:0000049">
    <property type="term" value="F:tRNA binding"/>
    <property type="evidence" value="ECO:0007669"/>
    <property type="project" value="InterPro"/>
</dbReference>
<dbReference type="EMBL" id="CP001857">
    <property type="protein sequence ID" value="ADB58636.1"/>
    <property type="molecule type" value="Genomic_DNA"/>
</dbReference>
<dbReference type="HOGENOM" id="CLU_025562_0_0_2"/>
<comment type="caution">
    <text evidence="10">Lacks conserved residue(s) required for the propagation of feature annotation.</text>
</comment>
<keyword evidence="3 10" id="KW-0963">Cytoplasm</keyword>
<feature type="short sequence motif" description="'HIGH' region" evidence="10">
    <location>
        <begin position="29"/>
        <end position="37"/>
    </location>
</feature>
<dbReference type="Gene3D" id="1.10.10.770">
    <property type="match status" value="1"/>
</dbReference>
<dbReference type="PANTHER" id="PTHR37940:SF1">
    <property type="entry name" value="LYSINE--TRNA LIGASE"/>
    <property type="match status" value="1"/>
</dbReference>
<dbReference type="KEGG" id="apo:Arcpr_1590"/>
<dbReference type="Gene3D" id="1.10.10.350">
    <property type="match status" value="1"/>
</dbReference>
<keyword evidence="7 10" id="KW-0648">Protein biosynthesis</keyword>
<dbReference type="PANTHER" id="PTHR37940">
    <property type="entry name" value="LYSINE--TRNA LIGASE"/>
    <property type="match status" value="1"/>
</dbReference>
<dbReference type="GO" id="GO:0005524">
    <property type="term" value="F:ATP binding"/>
    <property type="evidence" value="ECO:0007669"/>
    <property type="project" value="UniProtKB-UniRule"/>
</dbReference>
<reference evidence="12 13" key="1">
    <citation type="journal article" date="2010" name="Stand. Genomic Sci.">
        <title>Complete genome sequence of Archaeoglobus profundus type strain (AV18).</title>
        <authorList>
            <person name="von Jan M."/>
            <person name="Lapidus A."/>
            <person name="Del Rio T.G."/>
            <person name="Copeland A."/>
            <person name="Tice H."/>
            <person name="Cheng J.F."/>
            <person name="Lucas S."/>
            <person name="Chen F."/>
            <person name="Nolan M."/>
            <person name="Goodwin L."/>
            <person name="Han C."/>
            <person name="Pitluck S."/>
            <person name="Liolios K."/>
            <person name="Ivanova N."/>
            <person name="Mavromatis K."/>
            <person name="Ovchinnikova G."/>
            <person name="Chertkov O."/>
            <person name="Pati A."/>
            <person name="Chen A."/>
            <person name="Palaniappan K."/>
            <person name="Land M."/>
            <person name="Hauser L."/>
            <person name="Chang Y.J."/>
            <person name="Jeffries C.D."/>
            <person name="Saunders E."/>
            <person name="Brettin T."/>
            <person name="Detter J.C."/>
            <person name="Chain P."/>
            <person name="Eichinger K."/>
            <person name="Huber H."/>
            <person name="Spring S."/>
            <person name="Rohde M."/>
            <person name="Goker M."/>
            <person name="Wirth R."/>
            <person name="Woyke T."/>
            <person name="Bristow J."/>
            <person name="Eisen J.A."/>
            <person name="Markowitz V."/>
            <person name="Hugenholtz P."/>
            <person name="Kyrpides N.C."/>
            <person name="Klenk H.P."/>
        </authorList>
    </citation>
    <scope>NUCLEOTIDE SEQUENCE [LARGE SCALE GENOMIC DNA]</scope>
    <source>
        <strain evidence="13">DSM 5631 / JCM 9629 / NBRC 100127 / Av18</strain>
    </source>
</reference>
<dbReference type="Proteomes" id="UP000001901">
    <property type="component" value="Chromosome"/>
</dbReference>
<dbReference type="GO" id="GO:0005737">
    <property type="term" value="C:cytoplasm"/>
    <property type="evidence" value="ECO:0007669"/>
    <property type="project" value="UniProtKB-SubCell"/>
</dbReference>
<dbReference type="SUPFAM" id="SSF52374">
    <property type="entry name" value="Nucleotidylyl transferase"/>
    <property type="match status" value="1"/>
</dbReference>
<dbReference type="HAMAP" id="MF_00177">
    <property type="entry name" value="Lys_tRNA_synth_class1"/>
    <property type="match status" value="1"/>
</dbReference>
<evidence type="ECO:0000256" key="10">
    <source>
        <dbReference type="HAMAP-Rule" id="MF_00177"/>
    </source>
</evidence>
<dbReference type="GO" id="GO:0006430">
    <property type="term" value="P:lysyl-tRNA aminoacylation"/>
    <property type="evidence" value="ECO:0007669"/>
    <property type="project" value="UniProtKB-UniRule"/>
</dbReference>
<dbReference type="SUPFAM" id="SSF48163">
    <property type="entry name" value="An anticodon-binding domain of class I aminoacyl-tRNA synthetases"/>
    <property type="match status" value="1"/>
</dbReference>
<accession>D2REU2</accession>
<dbReference type="InterPro" id="IPR002904">
    <property type="entry name" value="Lys-tRNA-ligase"/>
</dbReference>
<dbReference type="RefSeq" id="WP_012940972.1">
    <property type="nucleotide sequence ID" value="NC_013741.1"/>
</dbReference>
<dbReference type="Pfam" id="PF01921">
    <property type="entry name" value="tRNA-synt_1f"/>
    <property type="match status" value="1"/>
</dbReference>
<dbReference type="InterPro" id="IPR001412">
    <property type="entry name" value="aa-tRNA-synth_I_CS"/>
</dbReference>
<dbReference type="InterPro" id="IPR020751">
    <property type="entry name" value="aa-tRNA-synth_I_codon-bd_sub2"/>
</dbReference>
<evidence type="ECO:0000256" key="2">
    <source>
        <dbReference type="ARBA" id="ARBA00005594"/>
    </source>
</evidence>
<dbReference type="InterPro" id="IPR042078">
    <property type="entry name" value="Lys-tRNA-ligase_SC_fold"/>
</dbReference>
<comment type="catalytic activity">
    <reaction evidence="9 10">
        <text>tRNA(Lys) + L-lysine + ATP = L-lysyl-tRNA(Lys) + AMP + diphosphate</text>
        <dbReference type="Rhea" id="RHEA:20792"/>
        <dbReference type="Rhea" id="RHEA-COMP:9696"/>
        <dbReference type="Rhea" id="RHEA-COMP:9697"/>
        <dbReference type="ChEBI" id="CHEBI:30616"/>
        <dbReference type="ChEBI" id="CHEBI:32551"/>
        <dbReference type="ChEBI" id="CHEBI:33019"/>
        <dbReference type="ChEBI" id="CHEBI:78442"/>
        <dbReference type="ChEBI" id="CHEBI:78529"/>
        <dbReference type="ChEBI" id="CHEBI:456215"/>
        <dbReference type="EC" id="6.1.1.6"/>
    </reaction>
</comment>
<dbReference type="Pfam" id="PF19269">
    <property type="entry name" value="Anticodon_2"/>
    <property type="match status" value="1"/>
</dbReference>
<feature type="short sequence motif" description="'KMSKS' region" evidence="10">
    <location>
        <begin position="272"/>
        <end position="276"/>
    </location>
</feature>
<dbReference type="EC" id="6.1.1.6" evidence="10"/>
<dbReference type="AlphaFoldDB" id="D2REU2"/>
<keyword evidence="4 10" id="KW-0436">Ligase</keyword>